<dbReference type="PANTHER" id="PTHR10907:SF47">
    <property type="entry name" value="REGUCALCIN"/>
    <property type="match status" value="1"/>
</dbReference>
<dbReference type="EMBL" id="JBHUHV010000059">
    <property type="protein sequence ID" value="MFD2069251.1"/>
    <property type="molecule type" value="Genomic_DNA"/>
</dbReference>
<accession>A0ABW4X3N7</accession>
<proteinExistence type="inferred from homology"/>
<dbReference type="GO" id="GO:0016787">
    <property type="term" value="F:hydrolase activity"/>
    <property type="evidence" value="ECO:0007669"/>
    <property type="project" value="UniProtKB-KW"/>
</dbReference>
<dbReference type="InterPro" id="IPR011042">
    <property type="entry name" value="6-blade_b-propeller_TolB-like"/>
</dbReference>
<evidence type="ECO:0000259" key="3">
    <source>
        <dbReference type="Pfam" id="PF08450"/>
    </source>
</evidence>
<dbReference type="PRINTS" id="PR01790">
    <property type="entry name" value="SMP30FAMILY"/>
</dbReference>
<comment type="similarity">
    <text evidence="1">Belongs to the SMP-30/CGR1 family.</text>
</comment>
<dbReference type="Proteomes" id="UP001597369">
    <property type="component" value="Unassembled WGS sequence"/>
</dbReference>
<dbReference type="SUPFAM" id="SSF63829">
    <property type="entry name" value="Calcium-dependent phosphotriesterase"/>
    <property type="match status" value="1"/>
</dbReference>
<name>A0ABW4X3N7_9BACT</name>
<keyword evidence="5" id="KW-1185">Reference proteome</keyword>
<dbReference type="PANTHER" id="PTHR10907">
    <property type="entry name" value="REGUCALCIN"/>
    <property type="match status" value="1"/>
</dbReference>
<keyword evidence="2" id="KW-0732">Signal</keyword>
<evidence type="ECO:0000256" key="2">
    <source>
        <dbReference type="SAM" id="SignalP"/>
    </source>
</evidence>
<sequence>MKKYVLLLSMLLCLLMMESFKIHQNTTAELVLDAKARLGEGAIWHPTEKKLYWLDIEAAALHIYDPATKEDIQFSTGEKAGTIVPIQGGGVLLAMQNSIRKMDTSTGDVTLVTQPLNDSMVRFNDGKADPAGRFWVGTMAHDIKEGAAALYRMDKDKGFHQVLDKVTISNGIVWSADKKTMYYVDTPTLTVQAFDYDDKTGDLSNGRVVVRVPESLNGSPDGMTIDAEGKLWVALWGAAAVIRCDPATGEILQRIEVPALQATSVAFGGENLDILYITTVREWLTPEQLEKYPLSGGLFAVKPGVRGVPAELYRGEL</sequence>
<evidence type="ECO:0000313" key="4">
    <source>
        <dbReference type="EMBL" id="MFD2069251.1"/>
    </source>
</evidence>
<dbReference type="InterPro" id="IPR013658">
    <property type="entry name" value="SGL"/>
</dbReference>
<feature type="signal peptide" evidence="2">
    <location>
        <begin position="1"/>
        <end position="21"/>
    </location>
</feature>
<gene>
    <name evidence="4" type="ORF">ACFSKU_20370</name>
</gene>
<dbReference type="RefSeq" id="WP_229961219.1">
    <property type="nucleotide sequence ID" value="NZ_JAJJWI010000011.1"/>
</dbReference>
<reference evidence="5" key="1">
    <citation type="journal article" date="2019" name="Int. J. Syst. Evol. Microbiol.">
        <title>The Global Catalogue of Microorganisms (GCM) 10K type strain sequencing project: providing services to taxonomists for standard genome sequencing and annotation.</title>
        <authorList>
            <consortium name="The Broad Institute Genomics Platform"/>
            <consortium name="The Broad Institute Genome Sequencing Center for Infectious Disease"/>
            <person name="Wu L."/>
            <person name="Ma J."/>
        </authorList>
    </citation>
    <scope>NUCLEOTIDE SEQUENCE [LARGE SCALE GENOMIC DNA]</scope>
    <source>
        <strain evidence="5">JCM 16545</strain>
    </source>
</reference>
<comment type="caution">
    <text evidence="4">The sequence shown here is derived from an EMBL/GenBank/DDBJ whole genome shotgun (WGS) entry which is preliminary data.</text>
</comment>
<organism evidence="4 5">
    <name type="scientific">Pontibacter silvestris</name>
    <dbReference type="NCBI Taxonomy" id="2305183"/>
    <lineage>
        <taxon>Bacteria</taxon>
        <taxon>Pseudomonadati</taxon>
        <taxon>Bacteroidota</taxon>
        <taxon>Cytophagia</taxon>
        <taxon>Cytophagales</taxon>
        <taxon>Hymenobacteraceae</taxon>
        <taxon>Pontibacter</taxon>
    </lineage>
</organism>
<evidence type="ECO:0000256" key="1">
    <source>
        <dbReference type="ARBA" id="ARBA00008853"/>
    </source>
</evidence>
<dbReference type="Pfam" id="PF08450">
    <property type="entry name" value="SGL"/>
    <property type="match status" value="1"/>
</dbReference>
<keyword evidence="4" id="KW-0378">Hydrolase</keyword>
<dbReference type="InterPro" id="IPR005511">
    <property type="entry name" value="SMP-30"/>
</dbReference>
<dbReference type="EC" id="3.1.1.99" evidence="4"/>
<feature type="chain" id="PRO_5047148256" evidence="2">
    <location>
        <begin position="22"/>
        <end position="317"/>
    </location>
</feature>
<dbReference type="Gene3D" id="2.120.10.30">
    <property type="entry name" value="TolB, C-terminal domain"/>
    <property type="match status" value="1"/>
</dbReference>
<protein>
    <submittedName>
        <fullName evidence="4">SMP-30/gluconolactonase/LRE family protein</fullName>
        <ecNumber evidence="4">3.1.1.99</ecNumber>
    </submittedName>
</protein>
<feature type="domain" description="SMP-30/Gluconolactonase/LRE-like region" evidence="3">
    <location>
        <begin position="38"/>
        <end position="280"/>
    </location>
</feature>
<evidence type="ECO:0000313" key="5">
    <source>
        <dbReference type="Proteomes" id="UP001597369"/>
    </source>
</evidence>